<evidence type="ECO:0000313" key="3">
    <source>
        <dbReference type="EMBL" id="MEB8343862.1"/>
    </source>
</evidence>
<sequence length="263" mass="25755">MLRTWLLGHRKVAVGAASVAAVCVSAGAVVALDGGDGPDAYVAVGAAGAAPTRPGDRVAPNGKVELVPLDSPAAESPAASAPSGKGAAGKAGGSEAAEGGADAGGAPPAAEVPGESPGDSGTPPATGKPSDGSGSPEGSGSGGSAASGRGDTPSSSPSSPSGPAVLKVGDPVLKDADKRWCQDVTLALRNSGGSAVRSGKVTFETHVIGALGIDWATVDVTKKLPVPIGAGERKRKTWTVCVDQWRVPLGMRLETKDVDVDWK</sequence>
<feature type="compositionally biased region" description="Low complexity" evidence="1">
    <location>
        <begin position="72"/>
        <end position="85"/>
    </location>
</feature>
<organism evidence="3 4">
    <name type="scientific">Streptomyces endophyticus</name>
    <dbReference type="NCBI Taxonomy" id="714166"/>
    <lineage>
        <taxon>Bacteria</taxon>
        <taxon>Bacillati</taxon>
        <taxon>Actinomycetota</taxon>
        <taxon>Actinomycetes</taxon>
        <taxon>Kitasatosporales</taxon>
        <taxon>Streptomycetaceae</taxon>
        <taxon>Streptomyces</taxon>
    </lineage>
</organism>
<feature type="compositionally biased region" description="Gly residues" evidence="1">
    <location>
        <begin position="135"/>
        <end position="145"/>
    </location>
</feature>
<keyword evidence="4" id="KW-1185">Reference proteome</keyword>
<dbReference type="Proteomes" id="UP001354931">
    <property type="component" value="Unassembled WGS sequence"/>
</dbReference>
<feature type="compositionally biased region" description="Low complexity" evidence="1">
    <location>
        <begin position="146"/>
        <end position="161"/>
    </location>
</feature>
<feature type="compositionally biased region" description="Low complexity" evidence="1">
    <location>
        <begin position="93"/>
        <end position="118"/>
    </location>
</feature>
<feature type="chain" id="PRO_5047220365" description="Secreted protein" evidence="2">
    <location>
        <begin position="32"/>
        <end position="263"/>
    </location>
</feature>
<evidence type="ECO:0008006" key="5">
    <source>
        <dbReference type="Google" id="ProtNLM"/>
    </source>
</evidence>
<comment type="caution">
    <text evidence="3">The sequence shown here is derived from an EMBL/GenBank/DDBJ whole genome shotgun (WGS) entry which is preliminary data.</text>
</comment>
<proteinExistence type="predicted"/>
<evidence type="ECO:0000256" key="1">
    <source>
        <dbReference type="SAM" id="MobiDB-lite"/>
    </source>
</evidence>
<dbReference type="RefSeq" id="WP_326023613.1">
    <property type="nucleotide sequence ID" value="NZ_JAOZYC010000201.1"/>
</dbReference>
<dbReference type="EMBL" id="JAOZYC010000201">
    <property type="protein sequence ID" value="MEB8343862.1"/>
    <property type="molecule type" value="Genomic_DNA"/>
</dbReference>
<keyword evidence="2" id="KW-0732">Signal</keyword>
<feature type="signal peptide" evidence="2">
    <location>
        <begin position="1"/>
        <end position="31"/>
    </location>
</feature>
<evidence type="ECO:0000313" key="4">
    <source>
        <dbReference type="Proteomes" id="UP001354931"/>
    </source>
</evidence>
<gene>
    <name evidence="3" type="ORF">OKJ99_40935</name>
</gene>
<reference evidence="3 4" key="1">
    <citation type="submission" date="2022-10" db="EMBL/GenBank/DDBJ databases">
        <authorList>
            <person name="Xie J."/>
            <person name="Shen N."/>
        </authorList>
    </citation>
    <scope>NUCLEOTIDE SEQUENCE [LARGE SCALE GENOMIC DNA]</scope>
    <source>
        <strain evidence="3 4">YIM65594</strain>
    </source>
</reference>
<evidence type="ECO:0000256" key="2">
    <source>
        <dbReference type="SAM" id="SignalP"/>
    </source>
</evidence>
<protein>
    <recommendedName>
        <fullName evidence="5">Secreted protein</fullName>
    </recommendedName>
</protein>
<name>A0ABU6FJT9_9ACTN</name>
<accession>A0ABU6FJT9</accession>
<feature type="region of interest" description="Disordered" evidence="1">
    <location>
        <begin position="72"/>
        <end position="168"/>
    </location>
</feature>